<feature type="compositionally biased region" description="Pro residues" evidence="1">
    <location>
        <begin position="11"/>
        <end position="21"/>
    </location>
</feature>
<protein>
    <submittedName>
        <fullName evidence="2">Uncharacterized protein</fullName>
    </submittedName>
</protein>
<evidence type="ECO:0000256" key="1">
    <source>
        <dbReference type="SAM" id="MobiDB-lite"/>
    </source>
</evidence>
<dbReference type="RefSeq" id="WP_196196962.1">
    <property type="nucleotide sequence ID" value="NZ_JADPRT010000013.1"/>
</dbReference>
<name>A0A931FIH5_9ACTN</name>
<dbReference type="AlphaFoldDB" id="A0A931FIH5"/>
<dbReference type="Proteomes" id="UP000657385">
    <property type="component" value="Unassembled WGS sequence"/>
</dbReference>
<evidence type="ECO:0000313" key="2">
    <source>
        <dbReference type="EMBL" id="MBF9071794.1"/>
    </source>
</evidence>
<organism evidence="2 3">
    <name type="scientific">Streptacidiphilus fuscans</name>
    <dbReference type="NCBI Taxonomy" id="2789292"/>
    <lineage>
        <taxon>Bacteria</taxon>
        <taxon>Bacillati</taxon>
        <taxon>Actinomycetota</taxon>
        <taxon>Actinomycetes</taxon>
        <taxon>Kitasatosporales</taxon>
        <taxon>Streptomycetaceae</taxon>
        <taxon>Streptacidiphilus</taxon>
    </lineage>
</organism>
<comment type="caution">
    <text evidence="2">The sequence shown here is derived from an EMBL/GenBank/DDBJ whole genome shotgun (WGS) entry which is preliminary data.</text>
</comment>
<dbReference type="EMBL" id="JADPRT010000013">
    <property type="protein sequence ID" value="MBF9071794.1"/>
    <property type="molecule type" value="Genomic_DNA"/>
</dbReference>
<sequence>MTTPNGDGGPPVTPTPTPRPPALASGRTGFPFEVAARLDGWSVHTTPTAELLRGPHGVDLAMTPLTRRPGWRVHPVFSQPALGRVAARPALPPAIHVEDRDPARAASRIARRLLPHAELAVYVRRLDLLLDAVTQAAARSRRAHETDGPTQRAGGEGYAAAWPYLEYVLDHLAPVLDRIRLLGPEAAMRDPRLWMAFPALHDMRDLLMAGRALRHRFEAVDTALLPDHPRTPEVRERARLRRAQDAVPLLDRLHADAEDFARLARAVAIPSEHTHCGLHTPHTLGWEWLLAQGPQAPFSDHHVADLLSRRAPLTVLATAPTPPGWDGGLPGTAIVARTETGEHLALHVRPDHSGETALWHATNRTLDSAARVLHQRFDADHHLLADQARDAGARLARPGLTPLPARRAPRLVITATPPITRSGRRR</sequence>
<accession>A0A931FIH5</accession>
<feature type="region of interest" description="Disordered" evidence="1">
    <location>
        <begin position="1"/>
        <end position="26"/>
    </location>
</feature>
<reference evidence="2" key="1">
    <citation type="submission" date="2020-11" db="EMBL/GenBank/DDBJ databases">
        <title>Isolation and identification of active actinomycetes.</title>
        <authorList>
            <person name="Yu B."/>
        </authorList>
    </citation>
    <scope>NUCLEOTIDE SEQUENCE</scope>
    <source>
        <strain evidence="2">NEAU-YB345</strain>
    </source>
</reference>
<gene>
    <name evidence="2" type="ORF">I2501_27600</name>
</gene>
<evidence type="ECO:0000313" key="3">
    <source>
        <dbReference type="Proteomes" id="UP000657385"/>
    </source>
</evidence>
<keyword evidence="3" id="KW-1185">Reference proteome</keyword>
<proteinExistence type="predicted"/>